<name>A0A0W8F9T6_9ZZZZ</name>
<dbReference type="CDD" id="cd02218">
    <property type="entry name" value="cupin_PGI"/>
    <property type="match status" value="1"/>
</dbReference>
<evidence type="ECO:0000313" key="8">
    <source>
        <dbReference type="EMBL" id="KUG17679.1"/>
    </source>
</evidence>
<keyword evidence="4" id="KW-0312">Gluconeogenesis</keyword>
<comment type="catalytic activity">
    <reaction evidence="6">
        <text>alpha-D-glucose 6-phosphate = beta-D-fructose 6-phosphate</text>
        <dbReference type="Rhea" id="RHEA:11816"/>
        <dbReference type="ChEBI" id="CHEBI:57634"/>
        <dbReference type="ChEBI" id="CHEBI:58225"/>
        <dbReference type="EC" id="5.3.1.9"/>
    </reaction>
</comment>
<comment type="similarity">
    <text evidence="2">Belongs to the archaeal-type GPI family.</text>
</comment>
<dbReference type="GO" id="GO:0006096">
    <property type="term" value="P:glycolytic process"/>
    <property type="evidence" value="ECO:0007669"/>
    <property type="project" value="UniProtKB-UniPathway"/>
</dbReference>
<dbReference type="AlphaFoldDB" id="A0A0W8F9T6"/>
<dbReference type="Gene3D" id="2.60.120.10">
    <property type="entry name" value="Jelly Rolls"/>
    <property type="match status" value="1"/>
</dbReference>
<proteinExistence type="inferred from homology"/>
<organism evidence="8">
    <name type="scientific">hydrocarbon metagenome</name>
    <dbReference type="NCBI Taxonomy" id="938273"/>
    <lineage>
        <taxon>unclassified sequences</taxon>
        <taxon>metagenomes</taxon>
        <taxon>ecological metagenomes</taxon>
    </lineage>
</organism>
<dbReference type="InterPro" id="IPR014710">
    <property type="entry name" value="RmlC-like_jellyroll"/>
</dbReference>
<keyword evidence="8" id="KW-0413">Isomerase</keyword>
<dbReference type="EMBL" id="LNQE01001425">
    <property type="protein sequence ID" value="KUG17679.1"/>
    <property type="molecule type" value="Genomic_DNA"/>
</dbReference>
<comment type="caution">
    <text evidence="8">The sequence shown here is derived from an EMBL/GenBank/DDBJ whole genome shotgun (WGS) entry which is preliminary data.</text>
</comment>
<evidence type="ECO:0000256" key="6">
    <source>
        <dbReference type="ARBA" id="ARBA00029321"/>
    </source>
</evidence>
<feature type="domain" description="Glucose-6-phosphate isomerase prokaryote" evidence="7">
    <location>
        <begin position="32"/>
        <end position="182"/>
    </location>
</feature>
<accession>A0A0W8F9T6</accession>
<dbReference type="InterPro" id="IPR010551">
    <property type="entry name" value="G6P_isomerase_prok"/>
</dbReference>
<dbReference type="GO" id="GO:0005737">
    <property type="term" value="C:cytoplasm"/>
    <property type="evidence" value="ECO:0007669"/>
    <property type="project" value="InterPro"/>
</dbReference>
<comment type="pathway">
    <text evidence="1">Carbohydrate degradation; glycolysis; D-glyceraldehyde 3-phosphate and glycerone phosphate from D-glucose: step 2/4.</text>
</comment>
<sequence>MDLEFGGKTKEPDIRRLFDMKDVIFDQIWLAGRENFELYYMFRDLFLSRADGDKLRDQNLRYDITIIPPGMMGSEYIKTAGHYHPLAPGSAVTYPELYEVLEGEALYLLQKEDLSDVVAINAAAGDKVLVPPNYGHITINRSNKTLKMSNFVARDFSSLYDPIKETGGGAYFFTRDGWIKNPRCPEASELRRADAPGGRTLSQLGLAKGKEMYPLLKEHGRLDYLTRPGDHLDLFSGVI</sequence>
<dbReference type="GO" id="GO:0004347">
    <property type="term" value="F:glucose-6-phosphate isomerase activity"/>
    <property type="evidence" value="ECO:0007669"/>
    <property type="project" value="UniProtKB-EC"/>
</dbReference>
<gene>
    <name evidence="8" type="ORF">ASZ90_012604</name>
</gene>
<evidence type="ECO:0000256" key="3">
    <source>
        <dbReference type="ARBA" id="ARBA00011952"/>
    </source>
</evidence>
<dbReference type="EC" id="5.3.1.9" evidence="3"/>
<protein>
    <recommendedName>
        <fullName evidence="3">glucose-6-phosphate isomerase</fullName>
        <ecNumber evidence="3">5.3.1.9</ecNumber>
    </recommendedName>
</protein>
<evidence type="ECO:0000259" key="7">
    <source>
        <dbReference type="Pfam" id="PF06560"/>
    </source>
</evidence>
<evidence type="ECO:0000256" key="4">
    <source>
        <dbReference type="ARBA" id="ARBA00022432"/>
    </source>
</evidence>
<dbReference type="SUPFAM" id="SSF51182">
    <property type="entry name" value="RmlC-like cupins"/>
    <property type="match status" value="1"/>
</dbReference>
<dbReference type="UniPathway" id="UPA00109">
    <property type="reaction ID" value="UER00181"/>
</dbReference>
<evidence type="ECO:0000256" key="5">
    <source>
        <dbReference type="ARBA" id="ARBA00023152"/>
    </source>
</evidence>
<dbReference type="InterPro" id="IPR011051">
    <property type="entry name" value="RmlC_Cupin_sf"/>
</dbReference>
<evidence type="ECO:0000256" key="2">
    <source>
        <dbReference type="ARBA" id="ARBA00006542"/>
    </source>
</evidence>
<reference evidence="8" key="1">
    <citation type="journal article" date="2015" name="Proc. Natl. Acad. Sci. U.S.A.">
        <title>Networks of energetic and metabolic interactions define dynamics in microbial communities.</title>
        <authorList>
            <person name="Embree M."/>
            <person name="Liu J.K."/>
            <person name="Al-Bassam M.M."/>
            <person name="Zengler K."/>
        </authorList>
    </citation>
    <scope>NUCLEOTIDE SEQUENCE</scope>
</reference>
<dbReference type="GO" id="GO:0006094">
    <property type="term" value="P:gluconeogenesis"/>
    <property type="evidence" value="ECO:0007669"/>
    <property type="project" value="UniProtKB-KW"/>
</dbReference>
<keyword evidence="5" id="KW-0324">Glycolysis</keyword>
<dbReference type="Pfam" id="PF06560">
    <property type="entry name" value="GPI"/>
    <property type="match status" value="1"/>
</dbReference>
<evidence type="ECO:0000256" key="1">
    <source>
        <dbReference type="ARBA" id="ARBA00004926"/>
    </source>
</evidence>